<evidence type="ECO:0000313" key="3">
    <source>
        <dbReference type="Proteomes" id="UP000192596"/>
    </source>
</evidence>
<feature type="compositionally biased region" description="Polar residues" evidence="1">
    <location>
        <begin position="416"/>
        <end position="438"/>
    </location>
</feature>
<dbReference type="EMBL" id="NAJO01000032">
    <property type="protein sequence ID" value="OQO01051.1"/>
    <property type="molecule type" value="Genomic_DNA"/>
</dbReference>
<dbReference type="AlphaFoldDB" id="A0A1V8SPX3"/>
<feature type="region of interest" description="Disordered" evidence="1">
    <location>
        <begin position="398"/>
        <end position="492"/>
    </location>
</feature>
<feature type="region of interest" description="Disordered" evidence="1">
    <location>
        <begin position="214"/>
        <end position="249"/>
    </location>
</feature>
<dbReference type="OrthoDB" id="438641at2759"/>
<dbReference type="InParanoid" id="A0A1V8SPX3"/>
<reference evidence="3" key="1">
    <citation type="submission" date="2017-03" db="EMBL/GenBank/DDBJ databases">
        <title>Genomes of endolithic fungi from Antarctica.</title>
        <authorList>
            <person name="Coleine C."/>
            <person name="Masonjones S."/>
            <person name="Stajich J.E."/>
        </authorList>
    </citation>
    <scope>NUCLEOTIDE SEQUENCE [LARGE SCALE GENOMIC DNA]</scope>
    <source>
        <strain evidence="3">CCFEE 5527</strain>
    </source>
</reference>
<protein>
    <submittedName>
        <fullName evidence="2">Uncharacterized protein</fullName>
    </submittedName>
</protein>
<sequence length="762" mass="80478">MDEVRYIWGDFHTLNHGAHFRPVDPAKTETAFAGFPRTLPWTFEQNVRLPLEMLQKMDVLIYGSEGQHPHGYPALKGRPLGDQKLLPFTLCGVLRTIRVTRIMESASAPIEPITTIAATPTTPLESTQSPALIPNHVDPGNLPSAWPKSSPSAITMLNYITPTTSSLKSVHTTLTTHPTSIHTVTTTVATDTYPPGPAAFRGAEVDVGAAARSSGLTTTSTSSSCTSTKTTTKTPHAMTTTHVIPAPPPRVVTLPVQSQHGGEHHWSGLSGGMVYRTGMAHGAGKMKHWPTQPAGHHGKPPGVAGVHPSGMPASPNPTQSPWEPGHPMGPPPGVSPKEWQQHRGEHGQGWQSVQHPYQGVNGTGTFVWTDAPNTTTVRMIYMSTQTVLLTLCATATAHPTTFPHPTTTVSPLADSDMTSSWTPDVWSSQHGNSTQHKNGPTAIAGDPVWTSGASSLPTSRHATSPSTHTTSTSHHTTPTSAHSTPSTVTTAKPHPLINTDLAILSSLLSLESLFLTGGTAVASGHAAPTSLPAARANYTTTFTKRPDFFECTSTKYQSTTTTFMDCQGCSGKYVTTVLGKDAHVCPTHTSHITLPLSTKTECYSTRSTTVVIRPTGANGAVLPFSTSTSTLTHTPMSTRQPTSTHTPTSTGSAIAHGTGSLLRPTQPPAAARRQVKRATTSTSPEPSISIGSADTSSRRVFNPTTLKFTHTPLASKGPTKGMVVAVTGTVSGHYTSYITALEIVNPATMKSSAAPTSVPFIS</sequence>
<feature type="compositionally biased region" description="Low complexity" evidence="1">
    <location>
        <begin position="637"/>
        <end position="652"/>
    </location>
</feature>
<accession>A0A1V8SPX3</accession>
<dbReference type="STRING" id="1507870.A0A1V8SPX3"/>
<gene>
    <name evidence="2" type="ORF">B0A48_13294</name>
</gene>
<dbReference type="Proteomes" id="UP000192596">
    <property type="component" value="Unassembled WGS sequence"/>
</dbReference>
<keyword evidence="3" id="KW-1185">Reference proteome</keyword>
<feature type="compositionally biased region" description="Polar residues" evidence="1">
    <location>
        <begin position="624"/>
        <end position="636"/>
    </location>
</feature>
<comment type="caution">
    <text evidence="2">The sequence shown here is derived from an EMBL/GenBank/DDBJ whole genome shotgun (WGS) entry which is preliminary data.</text>
</comment>
<evidence type="ECO:0000256" key="1">
    <source>
        <dbReference type="SAM" id="MobiDB-lite"/>
    </source>
</evidence>
<name>A0A1V8SPX3_9PEZI</name>
<feature type="compositionally biased region" description="Low complexity" evidence="1">
    <location>
        <begin position="679"/>
        <end position="692"/>
    </location>
</feature>
<feature type="region of interest" description="Disordered" evidence="1">
    <location>
        <begin position="283"/>
        <end position="357"/>
    </location>
</feature>
<evidence type="ECO:0000313" key="2">
    <source>
        <dbReference type="EMBL" id="OQO01051.1"/>
    </source>
</evidence>
<feature type="compositionally biased region" description="Low complexity" evidence="1">
    <location>
        <begin position="457"/>
        <end position="491"/>
    </location>
</feature>
<proteinExistence type="predicted"/>
<feature type="compositionally biased region" description="Low complexity" evidence="1">
    <location>
        <begin position="398"/>
        <end position="408"/>
    </location>
</feature>
<organism evidence="2 3">
    <name type="scientific">Cryoendolithus antarcticus</name>
    <dbReference type="NCBI Taxonomy" id="1507870"/>
    <lineage>
        <taxon>Eukaryota</taxon>
        <taxon>Fungi</taxon>
        <taxon>Dikarya</taxon>
        <taxon>Ascomycota</taxon>
        <taxon>Pezizomycotina</taxon>
        <taxon>Dothideomycetes</taxon>
        <taxon>Dothideomycetidae</taxon>
        <taxon>Cladosporiales</taxon>
        <taxon>Cladosporiaceae</taxon>
        <taxon>Cryoendolithus</taxon>
    </lineage>
</organism>
<feature type="compositionally biased region" description="Low complexity" evidence="1">
    <location>
        <begin position="214"/>
        <end position="241"/>
    </location>
</feature>
<feature type="region of interest" description="Disordered" evidence="1">
    <location>
        <begin position="623"/>
        <end position="696"/>
    </location>
</feature>